<evidence type="ECO:0000256" key="9">
    <source>
        <dbReference type="ARBA" id="ARBA00023136"/>
    </source>
</evidence>
<feature type="compositionally biased region" description="Gly residues" evidence="12">
    <location>
        <begin position="131"/>
        <end position="143"/>
    </location>
</feature>
<keyword evidence="2 11" id="KW-0813">Transport</keyword>
<keyword evidence="7" id="KW-1133">Transmembrane helix</keyword>
<evidence type="ECO:0000256" key="10">
    <source>
        <dbReference type="ARBA" id="ARBA00023303"/>
    </source>
</evidence>
<dbReference type="GO" id="GO:0005886">
    <property type="term" value="C:plasma membrane"/>
    <property type="evidence" value="ECO:0007669"/>
    <property type="project" value="TreeGrafter"/>
</dbReference>
<feature type="domain" description="Inward rectifier potassium channel C-terminal" evidence="13">
    <location>
        <begin position="18"/>
        <end position="74"/>
    </location>
</feature>
<dbReference type="Proteomes" id="UP001162162">
    <property type="component" value="Unassembled WGS sequence"/>
</dbReference>
<dbReference type="InterPro" id="IPR014756">
    <property type="entry name" value="Ig_E-set"/>
</dbReference>
<dbReference type="Gene3D" id="2.60.40.1400">
    <property type="entry name" value="G protein-activated inward rectifier potassium channel 1"/>
    <property type="match status" value="1"/>
</dbReference>
<dbReference type="Pfam" id="PF17655">
    <property type="entry name" value="IRK_C"/>
    <property type="match status" value="1"/>
</dbReference>
<evidence type="ECO:0000259" key="13">
    <source>
        <dbReference type="Pfam" id="PF17655"/>
    </source>
</evidence>
<dbReference type="GO" id="GO:0034702">
    <property type="term" value="C:monoatomic ion channel complex"/>
    <property type="evidence" value="ECO:0007669"/>
    <property type="project" value="UniProtKB-KW"/>
</dbReference>
<keyword evidence="3 11" id="KW-0633">Potassium transport</keyword>
<evidence type="ECO:0000256" key="3">
    <source>
        <dbReference type="ARBA" id="ARBA00022538"/>
    </source>
</evidence>
<evidence type="ECO:0000256" key="8">
    <source>
        <dbReference type="ARBA" id="ARBA00023065"/>
    </source>
</evidence>
<dbReference type="GO" id="GO:0005242">
    <property type="term" value="F:inward rectifier potassium channel activity"/>
    <property type="evidence" value="ECO:0007669"/>
    <property type="project" value="InterPro"/>
</dbReference>
<accession>A0AAV8XM65</accession>
<evidence type="ECO:0000256" key="11">
    <source>
        <dbReference type="RuleBase" id="RU003822"/>
    </source>
</evidence>
<feature type="region of interest" description="Disordered" evidence="12">
    <location>
        <begin position="120"/>
        <end position="143"/>
    </location>
</feature>
<comment type="similarity">
    <text evidence="11">Belongs to the inward rectifier-type potassium channel (TC 1.A.2.1) family.</text>
</comment>
<dbReference type="GO" id="GO:1990573">
    <property type="term" value="P:potassium ion import across plasma membrane"/>
    <property type="evidence" value="ECO:0007669"/>
    <property type="project" value="TreeGrafter"/>
</dbReference>
<keyword evidence="4 11" id="KW-0812">Transmembrane</keyword>
<dbReference type="PANTHER" id="PTHR11767">
    <property type="entry name" value="INWARD RECTIFIER POTASSIUM CHANNEL"/>
    <property type="match status" value="1"/>
</dbReference>
<keyword evidence="5 11" id="KW-0851">Voltage-gated channel</keyword>
<comment type="subcellular location">
    <subcellularLocation>
        <location evidence="1 11">Membrane</location>
        <topology evidence="1 11">Multi-pass membrane protein</topology>
    </subcellularLocation>
</comment>
<evidence type="ECO:0000256" key="2">
    <source>
        <dbReference type="ARBA" id="ARBA00022448"/>
    </source>
</evidence>
<comment type="caution">
    <text evidence="14">The sequence shown here is derived from an EMBL/GenBank/DDBJ whole genome shotgun (WGS) entry which is preliminary data.</text>
</comment>
<evidence type="ECO:0000256" key="7">
    <source>
        <dbReference type="ARBA" id="ARBA00022989"/>
    </source>
</evidence>
<keyword evidence="8 11" id="KW-0406">Ion transport</keyword>
<sequence>MGKFETEAKHKFEYFPRVWFRIDEESPFYYISAGDLLLERFEIVTILEGTIESTGQTTQARSSYLASEVLWGHRQTADEEPLSPPKQDENQSVSSRYDNLSQSSRYFDLSDPKVSLLPNGQAASPDLSLGGHDGGFGSGSGGFGGGQSISHEGYVHHVTLHKKIPCRCPNPTRCTSRRRSPYPVHFPVAVKVDKPFAVPVAKPYPVHVDKPYPVKVVKNVPVPVKVAYKVPVPVKVPVYVSKPYPVAVHKPVPVHVPEINVVKKLIPVFVKAEGHGDIGGGFGSGGYSGGHEVSFSSGGYGH</sequence>
<proteinExistence type="inferred from homology"/>
<keyword evidence="6 11" id="KW-0630">Potassium</keyword>
<evidence type="ECO:0000256" key="4">
    <source>
        <dbReference type="ARBA" id="ARBA00022692"/>
    </source>
</evidence>
<keyword evidence="15" id="KW-1185">Reference proteome</keyword>
<dbReference type="PRINTS" id="PR01320">
    <property type="entry name" value="KIRCHANNEL"/>
</dbReference>
<evidence type="ECO:0000313" key="15">
    <source>
        <dbReference type="Proteomes" id="UP001162162"/>
    </source>
</evidence>
<dbReference type="PANTHER" id="PTHR11767:SF113">
    <property type="entry name" value="INWARDLY RECTIFYING POTASSIUM CHANNEL 2, ISOFORM D"/>
    <property type="match status" value="1"/>
</dbReference>
<keyword evidence="10 11" id="KW-0407">Ion channel</keyword>
<evidence type="ECO:0000256" key="5">
    <source>
        <dbReference type="ARBA" id="ARBA00022882"/>
    </source>
</evidence>
<gene>
    <name evidence="14" type="ORF">NQ318_012087</name>
</gene>
<evidence type="ECO:0000256" key="1">
    <source>
        <dbReference type="ARBA" id="ARBA00004141"/>
    </source>
</evidence>
<dbReference type="InterPro" id="IPR016449">
    <property type="entry name" value="K_chnl_inward-rec_Kir"/>
</dbReference>
<evidence type="ECO:0000256" key="12">
    <source>
        <dbReference type="SAM" id="MobiDB-lite"/>
    </source>
</evidence>
<keyword evidence="9" id="KW-0472">Membrane</keyword>
<reference evidence="14" key="1">
    <citation type="journal article" date="2023" name="Insect Mol. Biol.">
        <title>Genome sequencing provides insights into the evolution of gene families encoding plant cell wall-degrading enzymes in longhorned beetles.</title>
        <authorList>
            <person name="Shin N.R."/>
            <person name="Okamura Y."/>
            <person name="Kirsch R."/>
            <person name="Pauchet Y."/>
        </authorList>
    </citation>
    <scope>NUCLEOTIDE SEQUENCE</scope>
    <source>
        <strain evidence="14">AMC_N1</strain>
    </source>
</reference>
<evidence type="ECO:0000256" key="6">
    <source>
        <dbReference type="ARBA" id="ARBA00022958"/>
    </source>
</evidence>
<organism evidence="14 15">
    <name type="scientific">Aromia moschata</name>
    <dbReference type="NCBI Taxonomy" id="1265417"/>
    <lineage>
        <taxon>Eukaryota</taxon>
        <taxon>Metazoa</taxon>
        <taxon>Ecdysozoa</taxon>
        <taxon>Arthropoda</taxon>
        <taxon>Hexapoda</taxon>
        <taxon>Insecta</taxon>
        <taxon>Pterygota</taxon>
        <taxon>Neoptera</taxon>
        <taxon>Endopterygota</taxon>
        <taxon>Coleoptera</taxon>
        <taxon>Polyphaga</taxon>
        <taxon>Cucujiformia</taxon>
        <taxon>Chrysomeloidea</taxon>
        <taxon>Cerambycidae</taxon>
        <taxon>Cerambycinae</taxon>
        <taxon>Callichromatini</taxon>
        <taxon>Aromia</taxon>
    </lineage>
</organism>
<dbReference type="SUPFAM" id="SSF81296">
    <property type="entry name" value="E set domains"/>
    <property type="match status" value="1"/>
</dbReference>
<protein>
    <recommendedName>
        <fullName evidence="13">Inward rectifier potassium channel C-terminal domain-containing protein</fullName>
    </recommendedName>
</protein>
<dbReference type="AlphaFoldDB" id="A0AAV8XM65"/>
<dbReference type="InterPro" id="IPR013518">
    <property type="entry name" value="K_chnl_inward-rec_Kir_cyto"/>
</dbReference>
<dbReference type="EMBL" id="JAPWTK010000477">
    <property type="protein sequence ID" value="KAJ8939654.1"/>
    <property type="molecule type" value="Genomic_DNA"/>
</dbReference>
<evidence type="ECO:0000313" key="14">
    <source>
        <dbReference type="EMBL" id="KAJ8939654.1"/>
    </source>
</evidence>
<dbReference type="InterPro" id="IPR041647">
    <property type="entry name" value="IRK_C"/>
</dbReference>
<feature type="region of interest" description="Disordered" evidence="12">
    <location>
        <begin position="75"/>
        <end position="97"/>
    </location>
</feature>
<dbReference type="GO" id="GO:0034765">
    <property type="term" value="P:regulation of monoatomic ion transmembrane transport"/>
    <property type="evidence" value="ECO:0007669"/>
    <property type="project" value="TreeGrafter"/>
</dbReference>
<name>A0AAV8XM65_9CUCU</name>